<keyword evidence="2" id="KW-1185">Reference proteome</keyword>
<sequence>MRTYEQYLRNRENRLRNFNQENCTCNGAQSSQTKVAAIHESGSVSTFFHNLFI</sequence>
<comment type="caution">
    <text evidence="1">The sequence shown here is derived from an EMBL/GenBank/DDBJ whole genome shotgun (WGS) entry which is preliminary data.</text>
</comment>
<reference evidence="1 2" key="1">
    <citation type="submission" date="2023-03" db="EMBL/GenBank/DDBJ databases">
        <title>Bacillus Genome Sequencing.</title>
        <authorList>
            <person name="Dunlap C."/>
        </authorList>
    </citation>
    <scope>NUCLEOTIDE SEQUENCE [LARGE SCALE GENOMIC DNA]</scope>
    <source>
        <strain evidence="1 2">B-14544</strain>
    </source>
</reference>
<name>A0ABU6N6F6_9BACI</name>
<organism evidence="1 2">
    <name type="scientific">Bacillus xiapuensis</name>
    <dbReference type="NCBI Taxonomy" id="2014075"/>
    <lineage>
        <taxon>Bacteria</taxon>
        <taxon>Bacillati</taxon>
        <taxon>Bacillota</taxon>
        <taxon>Bacilli</taxon>
        <taxon>Bacillales</taxon>
        <taxon>Bacillaceae</taxon>
        <taxon>Bacillus</taxon>
    </lineage>
</organism>
<dbReference type="RefSeq" id="WP_327966613.1">
    <property type="nucleotide sequence ID" value="NZ_JARMQG010000039.1"/>
</dbReference>
<dbReference type="EMBL" id="JARMQG010000039">
    <property type="protein sequence ID" value="MED3561715.1"/>
    <property type="molecule type" value="Genomic_DNA"/>
</dbReference>
<protein>
    <submittedName>
        <fullName evidence="1">Uncharacterized protein</fullName>
    </submittedName>
</protein>
<evidence type="ECO:0000313" key="2">
    <source>
        <dbReference type="Proteomes" id="UP001330749"/>
    </source>
</evidence>
<proteinExistence type="predicted"/>
<accession>A0ABU6N6F6</accession>
<dbReference type="Proteomes" id="UP001330749">
    <property type="component" value="Unassembled WGS sequence"/>
</dbReference>
<evidence type="ECO:0000313" key="1">
    <source>
        <dbReference type="EMBL" id="MED3561715.1"/>
    </source>
</evidence>
<gene>
    <name evidence="1" type="ORF">P4447_04025</name>
</gene>